<dbReference type="SUPFAM" id="SSF51735">
    <property type="entry name" value="NAD(P)-binding Rossmann-fold domains"/>
    <property type="match status" value="1"/>
</dbReference>
<dbReference type="InterPro" id="IPR051783">
    <property type="entry name" value="NAD(P)-dependent_oxidoreduct"/>
</dbReference>
<dbReference type="AlphaFoldDB" id="A0A940MT18"/>
<dbReference type="EMBL" id="JAGISH010000011">
    <property type="protein sequence ID" value="MBP0484321.1"/>
    <property type="molecule type" value="Genomic_DNA"/>
</dbReference>
<dbReference type="PANTHER" id="PTHR48079">
    <property type="entry name" value="PROTEIN YEEZ"/>
    <property type="match status" value="1"/>
</dbReference>
<dbReference type="GO" id="GO:0005737">
    <property type="term" value="C:cytoplasm"/>
    <property type="evidence" value="ECO:0007669"/>
    <property type="project" value="TreeGrafter"/>
</dbReference>
<dbReference type="Proteomes" id="UP000675940">
    <property type="component" value="Unassembled WGS sequence"/>
</dbReference>
<gene>
    <name evidence="2" type="ORF">J5474_17760</name>
</gene>
<name>A0A940MT18_9RHOB</name>
<feature type="domain" description="NAD-dependent epimerase/dehydratase" evidence="1">
    <location>
        <begin position="10"/>
        <end position="236"/>
    </location>
</feature>
<dbReference type="Pfam" id="PF01370">
    <property type="entry name" value="Epimerase"/>
    <property type="match status" value="1"/>
</dbReference>
<dbReference type="InterPro" id="IPR036291">
    <property type="entry name" value="NAD(P)-bd_dom_sf"/>
</dbReference>
<sequence length="335" mass="36297">MGEVTGRKTVLVTGANGFVGRACVAEARRHGLPVIALYRAQPVVEWASDPGITAVRLDLSEPGGWFARQLPESGAVIHAAGHLGADPAALKRDTVDATRAVLAGRDRDGAARLVLISSLAVYDFDALSPGQTLTEAAALIPLPEGALDDPETVLRRVRDAYAGAKRLQEVMMRDLDDAWILRPGAIWGPGRTWHALQGFRVWKLFVTIGSKGELPLAHVTHVARAAVEAARTPTEGVTAVNVFDDDRPTRGRFLRVHRHVQGWPRLSVTVPYTAWLALVRLLGPLSAVLPGLLREPVLRARMMPLRFPNTRLRHALGGADHASFEDLMRAAKGQP</sequence>
<evidence type="ECO:0000313" key="2">
    <source>
        <dbReference type="EMBL" id="MBP0484321.1"/>
    </source>
</evidence>
<comment type="caution">
    <text evidence="2">The sequence shown here is derived from an EMBL/GenBank/DDBJ whole genome shotgun (WGS) entry which is preliminary data.</text>
</comment>
<reference evidence="2" key="1">
    <citation type="submission" date="2021-03" db="EMBL/GenBank/DDBJ databases">
        <title>Sagittula salina sp. nov. strain M10.9X isolated from the marine waste.</title>
        <authorList>
            <person name="Satari L."/>
            <person name="Molina-Menor E."/>
            <person name="Vidal-Verdu A."/>
            <person name="Pascual J."/>
            <person name="Pereto J."/>
            <person name="Porcar M."/>
        </authorList>
    </citation>
    <scope>NUCLEOTIDE SEQUENCE</scope>
    <source>
        <strain evidence="2">M10.9X</strain>
    </source>
</reference>
<proteinExistence type="predicted"/>
<accession>A0A940MT18</accession>
<organism evidence="2 3">
    <name type="scientific">Sagittula salina</name>
    <dbReference type="NCBI Taxonomy" id="2820268"/>
    <lineage>
        <taxon>Bacteria</taxon>
        <taxon>Pseudomonadati</taxon>
        <taxon>Pseudomonadota</taxon>
        <taxon>Alphaproteobacteria</taxon>
        <taxon>Rhodobacterales</taxon>
        <taxon>Roseobacteraceae</taxon>
        <taxon>Sagittula</taxon>
    </lineage>
</organism>
<protein>
    <submittedName>
        <fullName evidence="2">NAD(P)-dependent oxidoreductase</fullName>
    </submittedName>
</protein>
<evidence type="ECO:0000259" key="1">
    <source>
        <dbReference type="Pfam" id="PF01370"/>
    </source>
</evidence>
<dbReference type="GO" id="GO:0004029">
    <property type="term" value="F:aldehyde dehydrogenase (NAD+) activity"/>
    <property type="evidence" value="ECO:0007669"/>
    <property type="project" value="TreeGrafter"/>
</dbReference>
<keyword evidence="3" id="KW-1185">Reference proteome</keyword>
<dbReference type="Gene3D" id="3.40.50.720">
    <property type="entry name" value="NAD(P)-binding Rossmann-like Domain"/>
    <property type="match status" value="1"/>
</dbReference>
<dbReference type="InterPro" id="IPR001509">
    <property type="entry name" value="Epimerase_deHydtase"/>
</dbReference>
<dbReference type="PANTHER" id="PTHR48079:SF6">
    <property type="entry name" value="NAD(P)-BINDING DOMAIN-CONTAINING PROTEIN-RELATED"/>
    <property type="match status" value="1"/>
</dbReference>
<dbReference type="RefSeq" id="WP_209362546.1">
    <property type="nucleotide sequence ID" value="NZ_JAGISH010000011.1"/>
</dbReference>
<evidence type="ECO:0000313" key="3">
    <source>
        <dbReference type="Proteomes" id="UP000675940"/>
    </source>
</evidence>